<dbReference type="PANTHER" id="PTHR11082">
    <property type="entry name" value="TRNA-DIHYDROURIDINE SYNTHASE"/>
    <property type="match status" value="1"/>
</dbReference>
<accession>A0A2U1LYT0</accession>
<name>A0A2U1LYT0_ARTAN</name>
<dbReference type="Proteomes" id="UP000245207">
    <property type="component" value="Unassembled WGS sequence"/>
</dbReference>
<dbReference type="GO" id="GO:0017150">
    <property type="term" value="F:tRNA dihydrouridine synthase activity"/>
    <property type="evidence" value="ECO:0007669"/>
    <property type="project" value="TreeGrafter"/>
</dbReference>
<dbReference type="OrthoDB" id="1726960at2759"/>
<evidence type="ECO:0000256" key="1">
    <source>
        <dbReference type="SAM" id="MobiDB-lite"/>
    </source>
</evidence>
<dbReference type="Gene3D" id="3.20.20.70">
    <property type="entry name" value="Aldolase class I"/>
    <property type="match status" value="1"/>
</dbReference>
<dbReference type="PANTHER" id="PTHR11082:SF34">
    <property type="entry name" value="TRNA-DIHYDROURIDINE(16_17) SYNTHASE (NAD(P)(+))"/>
    <property type="match status" value="1"/>
</dbReference>
<feature type="region of interest" description="Disordered" evidence="1">
    <location>
        <begin position="1"/>
        <end position="26"/>
    </location>
</feature>
<dbReference type="AlphaFoldDB" id="A0A2U1LYT0"/>
<evidence type="ECO:0000313" key="3">
    <source>
        <dbReference type="EMBL" id="PWA54147.1"/>
    </source>
</evidence>
<dbReference type="STRING" id="35608.A0A2U1LYT0"/>
<dbReference type="InterPro" id="IPR013785">
    <property type="entry name" value="Aldolase_TIM"/>
</dbReference>
<gene>
    <name evidence="3" type="ORF">CTI12_AA439670</name>
</gene>
<organism evidence="3 4">
    <name type="scientific">Artemisia annua</name>
    <name type="common">Sweet wormwood</name>
    <dbReference type="NCBI Taxonomy" id="35608"/>
    <lineage>
        <taxon>Eukaryota</taxon>
        <taxon>Viridiplantae</taxon>
        <taxon>Streptophyta</taxon>
        <taxon>Embryophyta</taxon>
        <taxon>Tracheophyta</taxon>
        <taxon>Spermatophyta</taxon>
        <taxon>Magnoliopsida</taxon>
        <taxon>eudicotyledons</taxon>
        <taxon>Gunneridae</taxon>
        <taxon>Pentapetalae</taxon>
        <taxon>asterids</taxon>
        <taxon>campanulids</taxon>
        <taxon>Asterales</taxon>
        <taxon>Asteraceae</taxon>
        <taxon>Asteroideae</taxon>
        <taxon>Anthemideae</taxon>
        <taxon>Artemisiinae</taxon>
        <taxon>Artemisia</taxon>
    </lineage>
</organism>
<dbReference type="InterPro" id="IPR035587">
    <property type="entry name" value="DUS-like_FMN-bd"/>
</dbReference>
<feature type="compositionally biased region" description="Polar residues" evidence="1">
    <location>
        <begin position="1"/>
        <end position="20"/>
    </location>
</feature>
<evidence type="ECO:0000313" key="4">
    <source>
        <dbReference type="Proteomes" id="UP000245207"/>
    </source>
</evidence>
<sequence>MTSTANGLSTFLIQNNNTPTPRHHKNRSTIAAHPVVEEKHVESSENRAWAHWRKLKQPKLIVAPMYDGSELPFRMLCRKYGAQAAYTPMLHSRTFAESNKFRKREFSTCQTYKGKMSVDVMDVYFRNAEDIYLCQFFIEV</sequence>
<comment type="caution">
    <text evidence="3">The sequence shown here is derived from an EMBL/GenBank/DDBJ whole genome shotgun (WGS) entry which is preliminary data.</text>
</comment>
<reference evidence="3 4" key="1">
    <citation type="journal article" date="2018" name="Mol. Plant">
        <title>The genome of Artemisia annua provides insight into the evolution of Asteraceae family and artemisinin biosynthesis.</title>
        <authorList>
            <person name="Shen Q."/>
            <person name="Zhang L."/>
            <person name="Liao Z."/>
            <person name="Wang S."/>
            <person name="Yan T."/>
            <person name="Shi P."/>
            <person name="Liu M."/>
            <person name="Fu X."/>
            <person name="Pan Q."/>
            <person name="Wang Y."/>
            <person name="Lv Z."/>
            <person name="Lu X."/>
            <person name="Zhang F."/>
            <person name="Jiang W."/>
            <person name="Ma Y."/>
            <person name="Chen M."/>
            <person name="Hao X."/>
            <person name="Li L."/>
            <person name="Tang Y."/>
            <person name="Lv G."/>
            <person name="Zhou Y."/>
            <person name="Sun X."/>
            <person name="Brodelius P.E."/>
            <person name="Rose J.K.C."/>
            <person name="Tang K."/>
        </authorList>
    </citation>
    <scope>NUCLEOTIDE SEQUENCE [LARGE SCALE GENOMIC DNA]</scope>
    <source>
        <strain evidence="4">cv. Huhao1</strain>
        <tissue evidence="3">Leaf</tissue>
    </source>
</reference>
<protein>
    <submittedName>
        <fullName evidence="3">tRNA-dihydrouridine synthase, Aldolase-type TIM barrel</fullName>
    </submittedName>
</protein>
<keyword evidence="4" id="KW-1185">Reference proteome</keyword>
<dbReference type="EMBL" id="PKPP01007171">
    <property type="protein sequence ID" value="PWA54147.1"/>
    <property type="molecule type" value="Genomic_DNA"/>
</dbReference>
<feature type="domain" description="DUS-like FMN-binding" evidence="2">
    <location>
        <begin position="62"/>
        <end position="112"/>
    </location>
</feature>
<evidence type="ECO:0000259" key="2">
    <source>
        <dbReference type="Pfam" id="PF01207"/>
    </source>
</evidence>
<dbReference type="Pfam" id="PF01207">
    <property type="entry name" value="Dus"/>
    <property type="match status" value="1"/>
</dbReference>
<proteinExistence type="predicted"/>
<dbReference type="SUPFAM" id="SSF51395">
    <property type="entry name" value="FMN-linked oxidoreductases"/>
    <property type="match status" value="1"/>
</dbReference>